<dbReference type="Proteomes" id="UP001480595">
    <property type="component" value="Unassembled WGS sequence"/>
</dbReference>
<evidence type="ECO:0000313" key="1">
    <source>
        <dbReference type="EMBL" id="KAK8074252.1"/>
    </source>
</evidence>
<evidence type="ECO:0000313" key="2">
    <source>
        <dbReference type="Proteomes" id="UP001480595"/>
    </source>
</evidence>
<dbReference type="EMBL" id="JAQQWL010000005">
    <property type="protein sequence ID" value="KAK8074252.1"/>
    <property type="molecule type" value="Genomic_DNA"/>
</dbReference>
<name>A0ABR1VSQ8_9PEZI</name>
<gene>
    <name evidence="1" type="ORF">PG994_005151</name>
</gene>
<sequence>MLGAGPSSPHYHRHREVKDAAQCSGAILVVEMVIAGGKDAQTREEKRIERWNVLNNKSGEPAFSTTRAVESLVAWELRKGGVLLVLHE</sequence>
<protein>
    <submittedName>
        <fullName evidence="1">Uncharacterized protein</fullName>
    </submittedName>
</protein>
<keyword evidence="2" id="KW-1185">Reference proteome</keyword>
<accession>A0ABR1VSQ8</accession>
<reference evidence="1 2" key="1">
    <citation type="submission" date="2023-01" db="EMBL/GenBank/DDBJ databases">
        <title>Analysis of 21 Apiospora genomes using comparative genomics revels a genus with tremendous synthesis potential of carbohydrate active enzymes and secondary metabolites.</title>
        <authorList>
            <person name="Sorensen T."/>
        </authorList>
    </citation>
    <scope>NUCLEOTIDE SEQUENCE [LARGE SCALE GENOMIC DNA]</scope>
    <source>
        <strain evidence="1 2">CBS 135458</strain>
    </source>
</reference>
<dbReference type="RefSeq" id="XP_066718727.1">
    <property type="nucleotide sequence ID" value="XM_066856560.1"/>
</dbReference>
<proteinExistence type="predicted"/>
<dbReference type="GeneID" id="92089623"/>
<organism evidence="1 2">
    <name type="scientific">Apiospora phragmitis</name>
    <dbReference type="NCBI Taxonomy" id="2905665"/>
    <lineage>
        <taxon>Eukaryota</taxon>
        <taxon>Fungi</taxon>
        <taxon>Dikarya</taxon>
        <taxon>Ascomycota</taxon>
        <taxon>Pezizomycotina</taxon>
        <taxon>Sordariomycetes</taxon>
        <taxon>Xylariomycetidae</taxon>
        <taxon>Amphisphaeriales</taxon>
        <taxon>Apiosporaceae</taxon>
        <taxon>Apiospora</taxon>
    </lineage>
</organism>
<comment type="caution">
    <text evidence="1">The sequence shown here is derived from an EMBL/GenBank/DDBJ whole genome shotgun (WGS) entry which is preliminary data.</text>
</comment>